<feature type="non-terminal residue" evidence="1">
    <location>
        <position position="1"/>
    </location>
</feature>
<evidence type="ECO:0000313" key="1">
    <source>
        <dbReference type="EMBL" id="CAD1476512.1"/>
    </source>
</evidence>
<organism evidence="1 2">
    <name type="scientific">Heterotrigona itama</name>
    <dbReference type="NCBI Taxonomy" id="395501"/>
    <lineage>
        <taxon>Eukaryota</taxon>
        <taxon>Metazoa</taxon>
        <taxon>Ecdysozoa</taxon>
        <taxon>Arthropoda</taxon>
        <taxon>Hexapoda</taxon>
        <taxon>Insecta</taxon>
        <taxon>Pterygota</taxon>
        <taxon>Neoptera</taxon>
        <taxon>Endopterygota</taxon>
        <taxon>Hymenoptera</taxon>
        <taxon>Apocrita</taxon>
        <taxon>Aculeata</taxon>
        <taxon>Apoidea</taxon>
        <taxon>Anthophila</taxon>
        <taxon>Apidae</taxon>
        <taxon>Heterotrigona</taxon>
    </lineage>
</organism>
<proteinExistence type="predicted"/>
<dbReference type="Proteomes" id="UP000752696">
    <property type="component" value="Unassembled WGS sequence"/>
</dbReference>
<dbReference type="AlphaFoldDB" id="A0A6V7H9U5"/>
<protein>
    <submittedName>
        <fullName evidence="1">Uncharacterized protein</fullName>
    </submittedName>
</protein>
<evidence type="ECO:0000313" key="2">
    <source>
        <dbReference type="Proteomes" id="UP000752696"/>
    </source>
</evidence>
<accession>A0A6V7H9U5</accession>
<name>A0A6V7H9U5_9HYME</name>
<reference evidence="1" key="1">
    <citation type="submission" date="2020-07" db="EMBL/GenBank/DDBJ databases">
        <authorList>
            <person name="Nazaruddin N."/>
        </authorList>
    </citation>
    <scope>NUCLEOTIDE SEQUENCE</scope>
</reference>
<gene>
    <name evidence="1" type="ORF">MHI_LOCUS650117</name>
</gene>
<keyword evidence="2" id="KW-1185">Reference proteome</keyword>
<comment type="caution">
    <text evidence="1">The sequence shown here is derived from an EMBL/GenBank/DDBJ whole genome shotgun (WGS) entry which is preliminary data.</text>
</comment>
<dbReference type="EMBL" id="CAJDYZ010009433">
    <property type="protein sequence ID" value="CAD1476512.1"/>
    <property type="molecule type" value="Genomic_DNA"/>
</dbReference>
<dbReference type="OrthoDB" id="10404087at2759"/>
<sequence>MAATSVSHYFHEVYNFSLYRRKTEGRKIHKGDLRSFEKHNETKLYDAETRKRELAKKVKNMLQPLANLHYQHSNTNFPSHTTRRLLQMVTHPIPSSPSTLLFAKLYICGRHPR</sequence>